<dbReference type="OrthoDB" id="9803213at2"/>
<dbReference type="GO" id="GO:0005829">
    <property type="term" value="C:cytosol"/>
    <property type="evidence" value="ECO:0007669"/>
    <property type="project" value="TreeGrafter"/>
</dbReference>
<dbReference type="InterPro" id="IPR006311">
    <property type="entry name" value="TAT_signal"/>
</dbReference>
<dbReference type="GO" id="GO:0006508">
    <property type="term" value="P:proteolysis"/>
    <property type="evidence" value="ECO:0007669"/>
    <property type="project" value="UniProtKB-KW"/>
</dbReference>
<organism evidence="9 10">
    <name type="scientific">Nannocystis exedens</name>
    <dbReference type="NCBI Taxonomy" id="54"/>
    <lineage>
        <taxon>Bacteria</taxon>
        <taxon>Pseudomonadati</taxon>
        <taxon>Myxococcota</taxon>
        <taxon>Polyangia</taxon>
        <taxon>Nannocystales</taxon>
        <taxon>Nannocystaceae</taxon>
        <taxon>Nannocystis</taxon>
    </lineage>
</organism>
<dbReference type="GO" id="GO:0008237">
    <property type="term" value="F:metallopeptidase activity"/>
    <property type="evidence" value="ECO:0007669"/>
    <property type="project" value="UniProtKB-KW"/>
</dbReference>
<evidence type="ECO:0008006" key="11">
    <source>
        <dbReference type="Google" id="ProtNLM"/>
    </source>
</evidence>
<feature type="domain" description="Metalloprotease TldD/E C-terminal" evidence="7">
    <location>
        <begin position="281"/>
        <end position="514"/>
    </location>
</feature>
<evidence type="ECO:0000256" key="2">
    <source>
        <dbReference type="ARBA" id="ARBA00022670"/>
    </source>
</evidence>
<dbReference type="InterPro" id="IPR002510">
    <property type="entry name" value="Metalloprtase-TldD/E_N"/>
</dbReference>
<gene>
    <name evidence="9" type="ORF">SAMN02745121_04122</name>
</gene>
<evidence type="ECO:0000256" key="5">
    <source>
        <dbReference type="SAM" id="MobiDB-lite"/>
    </source>
</evidence>
<keyword evidence="10" id="KW-1185">Reference proteome</keyword>
<evidence type="ECO:0000256" key="3">
    <source>
        <dbReference type="ARBA" id="ARBA00022801"/>
    </source>
</evidence>
<dbReference type="InterPro" id="IPR036059">
    <property type="entry name" value="TldD/PmbA_sf"/>
</dbReference>
<evidence type="ECO:0000256" key="1">
    <source>
        <dbReference type="ARBA" id="ARBA00005836"/>
    </source>
</evidence>
<protein>
    <recommendedName>
        <fullName evidence="11">TldD protein</fullName>
    </recommendedName>
</protein>
<dbReference type="InterPro" id="IPR035068">
    <property type="entry name" value="TldD/PmbA_N"/>
</dbReference>
<evidence type="ECO:0000313" key="9">
    <source>
        <dbReference type="EMBL" id="SFE40139.1"/>
    </source>
</evidence>
<evidence type="ECO:0000259" key="7">
    <source>
        <dbReference type="Pfam" id="PF19289"/>
    </source>
</evidence>
<evidence type="ECO:0000256" key="4">
    <source>
        <dbReference type="ARBA" id="ARBA00023049"/>
    </source>
</evidence>
<dbReference type="SUPFAM" id="SSF111283">
    <property type="entry name" value="Putative modulator of DNA gyrase, PmbA/TldD"/>
    <property type="match status" value="1"/>
</dbReference>
<dbReference type="Pfam" id="PF01523">
    <property type="entry name" value="PmbA_TldD_1st"/>
    <property type="match status" value="1"/>
</dbReference>
<dbReference type="Pfam" id="PF19289">
    <property type="entry name" value="PmbA_TldD_3rd"/>
    <property type="match status" value="1"/>
</dbReference>
<dbReference type="InterPro" id="IPR051463">
    <property type="entry name" value="Peptidase_U62_metallo"/>
</dbReference>
<reference evidence="10" key="1">
    <citation type="submission" date="2016-10" db="EMBL/GenBank/DDBJ databases">
        <authorList>
            <person name="Varghese N."/>
            <person name="Submissions S."/>
        </authorList>
    </citation>
    <scope>NUCLEOTIDE SEQUENCE [LARGE SCALE GENOMIC DNA]</scope>
    <source>
        <strain evidence="10">ATCC 25963</strain>
    </source>
</reference>
<dbReference type="RefSeq" id="WP_096327899.1">
    <property type="nucleotide sequence ID" value="NZ_FOMX01000013.1"/>
</dbReference>
<keyword evidence="4" id="KW-0482">Metalloprotease</keyword>
<sequence>MSQTLSRRSFAALSTLGLGLPGLLGGCRGTTKAGSTTMIPGEQAPLADHLAWFSVDKPTIARVMSELTARGADAADLYFQYSRDNSITMEDGIISRASSSIDQGVGLRVVVGDQTGYAFTEDLSLEAMLAAARTAAGIAHGGAAHAPVEFKQRSRSTNFYTLSQPWAEVQTVQKLPRIEQLAALARKGDPAIHKVTVSWADGEELVLIADMHGNIHTDVRPMTRLWCMLTAKKGDVTQSNSANLAGRHGFDWYTDERLEFLAKEAVSRTMVLFDAKRPPAGEMPVVLAAGASGILLHEAIGHGMEADFNRKNTSIYASMIGKKVAPDFVTIVDDATQPGERGALNVDDEGNPVEKTVLVDHGVMASYLHDSISAKHYKVKATGSGRRESFRHSPMPRMRSTYMENGPHTREEIIASVKKGIIAETFTNGQVQIGAGDFTFYIKNGWLIEDGKITAPIKDINIIGNGPEALRNVTMVANDCKLDFGGWTCGKDGQSVPVSQGLPTTLVSKMTVGGENV</sequence>
<dbReference type="PROSITE" id="PS51257">
    <property type="entry name" value="PROKAR_LIPOPROTEIN"/>
    <property type="match status" value="1"/>
</dbReference>
<dbReference type="InterPro" id="IPR025502">
    <property type="entry name" value="TldD"/>
</dbReference>
<dbReference type="PANTHER" id="PTHR30624">
    <property type="entry name" value="UNCHARACTERIZED PROTEIN TLDD AND PMBA"/>
    <property type="match status" value="1"/>
</dbReference>
<keyword evidence="3" id="KW-0378">Hydrolase</keyword>
<evidence type="ECO:0000313" key="10">
    <source>
        <dbReference type="Proteomes" id="UP000199400"/>
    </source>
</evidence>
<feature type="domain" description="Metalloprotease TldD/E central" evidence="8">
    <location>
        <begin position="167"/>
        <end position="271"/>
    </location>
</feature>
<dbReference type="PANTHER" id="PTHR30624:SF4">
    <property type="entry name" value="METALLOPROTEASE TLDD"/>
    <property type="match status" value="1"/>
</dbReference>
<dbReference type="Proteomes" id="UP000199400">
    <property type="component" value="Unassembled WGS sequence"/>
</dbReference>
<dbReference type="AlphaFoldDB" id="A0A1I2A8S8"/>
<dbReference type="EMBL" id="FOMX01000013">
    <property type="protein sequence ID" value="SFE40139.1"/>
    <property type="molecule type" value="Genomic_DNA"/>
</dbReference>
<dbReference type="InterPro" id="IPR045570">
    <property type="entry name" value="Metalloprtase-TldD/E_cen_dom"/>
</dbReference>
<evidence type="ECO:0000259" key="8">
    <source>
        <dbReference type="Pfam" id="PF19290"/>
    </source>
</evidence>
<accession>A0A1I2A8S8</accession>
<dbReference type="Pfam" id="PF19290">
    <property type="entry name" value="PmbA_TldD_2nd"/>
    <property type="match status" value="1"/>
</dbReference>
<name>A0A1I2A8S8_9BACT</name>
<dbReference type="PIRSF" id="PIRSF004919">
    <property type="entry name" value="TldD"/>
    <property type="match status" value="1"/>
</dbReference>
<keyword evidence="2" id="KW-0645">Protease</keyword>
<feature type="region of interest" description="Disordered" evidence="5">
    <location>
        <begin position="383"/>
        <end position="403"/>
    </location>
</feature>
<comment type="similarity">
    <text evidence="1">Belongs to the peptidase U62 family.</text>
</comment>
<dbReference type="PROSITE" id="PS51318">
    <property type="entry name" value="TAT"/>
    <property type="match status" value="1"/>
</dbReference>
<evidence type="ECO:0000259" key="6">
    <source>
        <dbReference type="Pfam" id="PF01523"/>
    </source>
</evidence>
<dbReference type="Gene3D" id="3.30.2290.10">
    <property type="entry name" value="PmbA/TldD superfamily"/>
    <property type="match status" value="1"/>
</dbReference>
<feature type="domain" description="Metalloprotease TldD/E N-terminal" evidence="6">
    <location>
        <begin position="75"/>
        <end position="139"/>
    </location>
</feature>
<dbReference type="InterPro" id="IPR045569">
    <property type="entry name" value="Metalloprtase-TldD/E_C"/>
</dbReference>
<proteinExistence type="inferred from homology"/>
<dbReference type="STRING" id="54.SAMN02745121_04122"/>